<gene>
    <name evidence="3" type="ORF">PG993_006807</name>
</gene>
<evidence type="ECO:0000313" key="4">
    <source>
        <dbReference type="Proteomes" id="UP001444661"/>
    </source>
</evidence>
<keyword evidence="2" id="KW-0472">Membrane</keyword>
<protein>
    <submittedName>
        <fullName evidence="3">Uncharacterized protein</fullName>
    </submittedName>
</protein>
<keyword evidence="4" id="KW-1185">Reference proteome</keyword>
<evidence type="ECO:0000256" key="1">
    <source>
        <dbReference type="SAM" id="MobiDB-lite"/>
    </source>
</evidence>
<organism evidence="3 4">
    <name type="scientific">Apiospora rasikravindrae</name>
    <dbReference type="NCBI Taxonomy" id="990691"/>
    <lineage>
        <taxon>Eukaryota</taxon>
        <taxon>Fungi</taxon>
        <taxon>Dikarya</taxon>
        <taxon>Ascomycota</taxon>
        <taxon>Pezizomycotina</taxon>
        <taxon>Sordariomycetes</taxon>
        <taxon>Xylariomycetidae</taxon>
        <taxon>Amphisphaeriales</taxon>
        <taxon>Apiosporaceae</taxon>
        <taxon>Apiospora</taxon>
    </lineage>
</organism>
<dbReference type="Proteomes" id="UP001444661">
    <property type="component" value="Unassembled WGS sequence"/>
</dbReference>
<dbReference type="EMBL" id="JAQQWK010000005">
    <property type="protein sequence ID" value="KAK8042284.1"/>
    <property type="molecule type" value="Genomic_DNA"/>
</dbReference>
<evidence type="ECO:0000256" key="2">
    <source>
        <dbReference type="SAM" id="Phobius"/>
    </source>
</evidence>
<sequence length="91" mass="10387">MAYGNVHPGDDIEAQQQQREPRSQRCIRAWRVRYQSHSSHSHTRDDVRPAPTTRNLAVRFYWCLAASVAGILIILGAWYYANHSSYAPTTG</sequence>
<keyword evidence="2" id="KW-1133">Transmembrane helix</keyword>
<accession>A0ABR1T6P7</accession>
<evidence type="ECO:0000313" key="3">
    <source>
        <dbReference type="EMBL" id="KAK8042284.1"/>
    </source>
</evidence>
<reference evidence="3 4" key="1">
    <citation type="submission" date="2023-01" db="EMBL/GenBank/DDBJ databases">
        <title>Analysis of 21 Apiospora genomes using comparative genomics revels a genus with tremendous synthesis potential of carbohydrate active enzymes and secondary metabolites.</title>
        <authorList>
            <person name="Sorensen T."/>
        </authorList>
    </citation>
    <scope>NUCLEOTIDE SEQUENCE [LARGE SCALE GENOMIC DNA]</scope>
    <source>
        <strain evidence="3 4">CBS 33761</strain>
    </source>
</reference>
<feature type="transmembrane region" description="Helical" evidence="2">
    <location>
        <begin position="60"/>
        <end position="81"/>
    </location>
</feature>
<comment type="caution">
    <text evidence="3">The sequence shown here is derived from an EMBL/GenBank/DDBJ whole genome shotgun (WGS) entry which is preliminary data.</text>
</comment>
<proteinExistence type="predicted"/>
<keyword evidence="2" id="KW-0812">Transmembrane</keyword>
<name>A0ABR1T6P7_9PEZI</name>
<feature type="region of interest" description="Disordered" evidence="1">
    <location>
        <begin position="1"/>
        <end position="23"/>
    </location>
</feature>